<evidence type="ECO:0000256" key="2">
    <source>
        <dbReference type="SAM" id="SignalP"/>
    </source>
</evidence>
<keyword evidence="2" id="KW-0732">Signal</keyword>
<feature type="chain" id="PRO_5014905858" description="YCII-related domain-containing protein" evidence="2">
    <location>
        <begin position="31"/>
        <end position="165"/>
    </location>
</feature>
<comment type="caution">
    <text evidence="4">The sequence shown here is derived from an EMBL/GenBank/DDBJ whole genome shotgun (WGS) entry which is preliminary data.</text>
</comment>
<organism evidence="4 5">
    <name type="scientific">Kinneretia aquatilis</name>
    <dbReference type="NCBI Taxonomy" id="2070761"/>
    <lineage>
        <taxon>Bacteria</taxon>
        <taxon>Pseudomonadati</taxon>
        <taxon>Pseudomonadota</taxon>
        <taxon>Betaproteobacteria</taxon>
        <taxon>Burkholderiales</taxon>
        <taxon>Sphaerotilaceae</taxon>
        <taxon>Roseateles</taxon>
    </lineage>
</organism>
<feature type="signal peptide" evidence="2">
    <location>
        <begin position="1"/>
        <end position="30"/>
    </location>
</feature>
<protein>
    <recommendedName>
        <fullName evidence="3">YCII-related domain-containing protein</fullName>
    </recommendedName>
</protein>
<evidence type="ECO:0000256" key="1">
    <source>
        <dbReference type="ARBA" id="ARBA00007689"/>
    </source>
</evidence>
<reference evidence="4 5" key="1">
    <citation type="submission" date="2018-01" db="EMBL/GenBank/DDBJ databases">
        <title>Draft genome sequence of Paucibacter aquatile CR182 isolated from freshwater of the Nakdong River.</title>
        <authorList>
            <person name="Choi A."/>
            <person name="Chung E.J."/>
        </authorList>
    </citation>
    <scope>NUCLEOTIDE SEQUENCE [LARGE SCALE GENOMIC DNA]</scope>
    <source>
        <strain evidence="4 5">CR182</strain>
    </source>
</reference>
<dbReference type="EMBL" id="POSP01000001">
    <property type="protein sequence ID" value="PND40270.1"/>
    <property type="molecule type" value="Genomic_DNA"/>
</dbReference>
<evidence type="ECO:0000313" key="4">
    <source>
        <dbReference type="EMBL" id="PND40270.1"/>
    </source>
</evidence>
<accession>A0A2N8L3J3</accession>
<gene>
    <name evidence="4" type="ORF">C1O66_02495</name>
</gene>
<evidence type="ECO:0000259" key="3">
    <source>
        <dbReference type="Pfam" id="PF03795"/>
    </source>
</evidence>
<dbReference type="Gene3D" id="3.30.70.1060">
    <property type="entry name" value="Dimeric alpha+beta barrel"/>
    <property type="match status" value="1"/>
</dbReference>
<feature type="domain" description="YCII-related" evidence="3">
    <location>
        <begin position="61"/>
        <end position="135"/>
    </location>
</feature>
<sequence>MLAAAIRKLSRPMLMLGLSICLLNGMPARAQNADSKPPAFDPALARSLGADERGMRPYVLVILKTGPKKMAAGPERDAMFKGHFANIGRLAAEGKLAVAGPLDGVDGWRGLFVFATGDLEEARALAATDPVLIQGEMVAEFHKFYGSAALMAVREIHEKIQAKAP</sequence>
<dbReference type="InterPro" id="IPR011008">
    <property type="entry name" value="Dimeric_a/b-barrel"/>
</dbReference>
<name>A0A2N8L3J3_9BURK</name>
<dbReference type="RefSeq" id="WP_102766404.1">
    <property type="nucleotide sequence ID" value="NZ_POSP01000001.1"/>
</dbReference>
<dbReference type="SUPFAM" id="SSF54909">
    <property type="entry name" value="Dimeric alpha+beta barrel"/>
    <property type="match status" value="1"/>
</dbReference>
<dbReference type="AlphaFoldDB" id="A0A2N8L3J3"/>
<dbReference type="Pfam" id="PF03795">
    <property type="entry name" value="YCII"/>
    <property type="match status" value="1"/>
</dbReference>
<proteinExistence type="inferred from homology"/>
<comment type="similarity">
    <text evidence="1">Belongs to the YciI family.</text>
</comment>
<dbReference type="Proteomes" id="UP000235916">
    <property type="component" value="Unassembled WGS sequence"/>
</dbReference>
<dbReference type="InterPro" id="IPR005545">
    <property type="entry name" value="YCII"/>
</dbReference>
<dbReference type="OrthoDB" id="8481699at2"/>
<keyword evidence="5" id="KW-1185">Reference proteome</keyword>
<evidence type="ECO:0000313" key="5">
    <source>
        <dbReference type="Proteomes" id="UP000235916"/>
    </source>
</evidence>